<evidence type="ECO:0000313" key="2">
    <source>
        <dbReference type="Proteomes" id="UP000070457"/>
    </source>
</evidence>
<dbReference type="STRING" id="1617426.TR69_WS6001000912"/>
<gene>
    <name evidence="1" type="ORF">TR69_WS6001000912</name>
</gene>
<dbReference type="Gene3D" id="3.40.50.450">
    <property type="match status" value="1"/>
</dbReference>
<organism evidence="1 2">
    <name type="scientific">candidate division WS6 bacterium OLB20</name>
    <dbReference type="NCBI Taxonomy" id="1617426"/>
    <lineage>
        <taxon>Bacteria</taxon>
        <taxon>Candidatus Dojkabacteria</taxon>
    </lineage>
</organism>
<accession>A0A136LZ04</accession>
<evidence type="ECO:0008006" key="3">
    <source>
        <dbReference type="Google" id="ProtNLM"/>
    </source>
</evidence>
<dbReference type="SUPFAM" id="SSF52309">
    <property type="entry name" value="N-(deoxy)ribosyltransferase-like"/>
    <property type="match status" value="1"/>
</dbReference>
<name>A0A136LZ04_9BACT</name>
<dbReference type="EMBL" id="JYNZ01000003">
    <property type="protein sequence ID" value="KXK26889.1"/>
    <property type="molecule type" value="Genomic_DNA"/>
</dbReference>
<comment type="caution">
    <text evidence="1">The sequence shown here is derived from an EMBL/GenBank/DDBJ whole genome shotgun (WGS) entry which is preliminary data.</text>
</comment>
<protein>
    <recommendedName>
        <fullName evidence="3">Nucleoside 2-deoxyribosyltransferase</fullName>
    </recommendedName>
</protein>
<proteinExistence type="predicted"/>
<reference evidence="1 2" key="1">
    <citation type="submission" date="2015-02" db="EMBL/GenBank/DDBJ databases">
        <title>Improved understanding of the partial-nitritation anammox process through 23 genomes representing the majority of the microbial community.</title>
        <authorList>
            <person name="Speth D.R."/>
            <person name="In T Zandt M."/>
            <person name="Guerrero Cruz S."/>
            <person name="Jetten M.S."/>
            <person name="Dutilh B.E."/>
        </authorList>
    </citation>
    <scope>NUCLEOTIDE SEQUENCE [LARGE SCALE GENOMIC DNA]</scope>
    <source>
        <strain evidence="1">OLB20</strain>
    </source>
</reference>
<dbReference type="Proteomes" id="UP000070457">
    <property type="component" value="Unassembled WGS sequence"/>
</dbReference>
<evidence type="ECO:0000313" key="1">
    <source>
        <dbReference type="EMBL" id="KXK26889.1"/>
    </source>
</evidence>
<sequence>MKIYVAHSSGFDFKNELYRPLHDAAWSKEHEVVFPHEHSSEQYDSRSEMRSFDLVIAEVSYPSTGMGIELGWADSIGIPVVAVVREDAKPSGVIAAITKTVLVYTDGSNLAEKLGVYLAGLAKA</sequence>
<dbReference type="AlphaFoldDB" id="A0A136LZ04"/>